<dbReference type="AlphaFoldDB" id="A0A1Y1SEP0"/>
<evidence type="ECO:0000313" key="3">
    <source>
        <dbReference type="Proteomes" id="UP000192342"/>
    </source>
</evidence>
<sequence>MAQPEATKRAEAVTRLWELKRLSDKHTAQGMPFVHFSMLLSDQVYRDGILAKAERANDPALRDMASELKALNLQGRLREAAPTNGAARASAAISADGISLGAGGSGGSGAKPKNSSRGLPLLGLAVLAVALIGGGVWFMTSSSGPKTIAVDDNILQNTVWKSGNTYVLSKLTFVESNARLTIEPGVTVRGKNGSALIVTRDASVHARGRVDQPIVFTSAKALGNRQAGDWGGLVLLGNAPVNRDAHIEGIDRSDSRGDFGGSDSNSSCGVLDFVRIEFAGFEISKDNELNGLTLGGCGDGTIVRNVQVHMGLDDGVEVFGGTVDLKNIVVTGADDDAFDWDMGWTGRVQNLIIQMHPDRGDNGFEGDNYKADMDAQPRSQPQFYNVTMISDPQGQKRHRAMTVRRGSGGHFHNVLIDGFTTELIDLRDEPVTRLVNDSTLSFASLIVAGTTPEQAFPQEAGEKDDDGGFVEAAYLDERRLEFVASTGLSEQARDVHEPRFSPARINYSVKPVPVPQGEFWDESADYFGAVRPGDRRDWSREWTAFPAN</sequence>
<reference evidence="2 3" key="1">
    <citation type="submission" date="2013-04" db="EMBL/GenBank/DDBJ databases">
        <title>Oceanococcus atlanticus 22II-S10r2 Genome Sequencing.</title>
        <authorList>
            <person name="Lai Q."/>
            <person name="Li G."/>
            <person name="Shao Z."/>
        </authorList>
    </citation>
    <scope>NUCLEOTIDE SEQUENCE [LARGE SCALE GENOMIC DNA]</scope>
    <source>
        <strain evidence="2 3">22II-S10r2</strain>
    </source>
</reference>
<dbReference type="EMBL" id="AQQV01000002">
    <property type="protein sequence ID" value="ORE87419.1"/>
    <property type="molecule type" value="Genomic_DNA"/>
</dbReference>
<accession>A0A1Y1SEP0</accession>
<dbReference type="PANTHER" id="PTHR41339:SF1">
    <property type="entry name" value="SECRETED PROTEIN"/>
    <property type="match status" value="1"/>
</dbReference>
<keyword evidence="1" id="KW-0472">Membrane</keyword>
<comment type="caution">
    <text evidence="2">The sequence shown here is derived from an EMBL/GenBank/DDBJ whole genome shotgun (WGS) entry which is preliminary data.</text>
</comment>
<keyword evidence="3" id="KW-1185">Reference proteome</keyword>
<dbReference type="Proteomes" id="UP000192342">
    <property type="component" value="Unassembled WGS sequence"/>
</dbReference>
<dbReference type="RefSeq" id="WP_083561653.1">
    <property type="nucleotide sequence ID" value="NZ_AQQV01000002.1"/>
</dbReference>
<protein>
    <recommendedName>
        <fullName evidence="4">Lipoprotein</fullName>
    </recommendedName>
</protein>
<proteinExistence type="predicted"/>
<organism evidence="2 3">
    <name type="scientific">Oceanococcus atlanticus</name>
    <dbReference type="NCBI Taxonomy" id="1317117"/>
    <lineage>
        <taxon>Bacteria</taxon>
        <taxon>Pseudomonadati</taxon>
        <taxon>Pseudomonadota</taxon>
        <taxon>Gammaproteobacteria</taxon>
        <taxon>Chromatiales</taxon>
        <taxon>Oceanococcaceae</taxon>
        <taxon>Oceanococcus</taxon>
    </lineage>
</organism>
<dbReference type="OrthoDB" id="237393at2"/>
<feature type="transmembrane region" description="Helical" evidence="1">
    <location>
        <begin position="119"/>
        <end position="139"/>
    </location>
</feature>
<dbReference type="STRING" id="1317117.ATO7_10267"/>
<name>A0A1Y1SEP0_9GAMM</name>
<dbReference type="PANTHER" id="PTHR41339">
    <property type="entry name" value="LIPL48"/>
    <property type="match status" value="1"/>
</dbReference>
<keyword evidence="1" id="KW-0812">Transmembrane</keyword>
<keyword evidence="1" id="KW-1133">Transmembrane helix</keyword>
<gene>
    <name evidence="2" type="ORF">ATO7_10267</name>
</gene>
<evidence type="ECO:0000313" key="2">
    <source>
        <dbReference type="EMBL" id="ORE87419.1"/>
    </source>
</evidence>
<evidence type="ECO:0000256" key="1">
    <source>
        <dbReference type="SAM" id="Phobius"/>
    </source>
</evidence>
<evidence type="ECO:0008006" key="4">
    <source>
        <dbReference type="Google" id="ProtNLM"/>
    </source>
</evidence>